<sequence length="97" mass="10645">MNSVRIETRNGYEIRLRTLLVCHGGGAPDMAGRAEDGYAAFVQIGRDGETVVDWTLPRPRQRRPSRDEAEADALAYAVRLVDHRPFGGPPSDVPEAA</sequence>
<name>A0A7Z7BLX1_9BURK</name>
<dbReference type="RefSeq" id="WP_091790594.1">
    <property type="nucleotide sequence ID" value="NZ_FNDI01000062.1"/>
</dbReference>
<gene>
    <name evidence="1" type="ORF">SAMN04487926_16212</name>
</gene>
<protein>
    <submittedName>
        <fullName evidence="1">Uncharacterized protein</fullName>
    </submittedName>
</protein>
<dbReference type="Proteomes" id="UP000198900">
    <property type="component" value="Unassembled WGS sequence"/>
</dbReference>
<organism evidence="1 2">
    <name type="scientific">Paraburkholderia steynii</name>
    <dbReference type="NCBI Taxonomy" id="1245441"/>
    <lineage>
        <taxon>Bacteria</taxon>
        <taxon>Pseudomonadati</taxon>
        <taxon>Pseudomonadota</taxon>
        <taxon>Betaproteobacteria</taxon>
        <taxon>Burkholderiales</taxon>
        <taxon>Burkholderiaceae</taxon>
        <taxon>Paraburkholderia</taxon>
    </lineage>
</organism>
<dbReference type="AlphaFoldDB" id="A0A7Z7BLX1"/>
<evidence type="ECO:0000313" key="2">
    <source>
        <dbReference type="Proteomes" id="UP000198900"/>
    </source>
</evidence>
<proteinExistence type="predicted"/>
<accession>A0A7Z7BLX1</accession>
<dbReference type="EMBL" id="FNDI01000062">
    <property type="protein sequence ID" value="SDJ55171.1"/>
    <property type="molecule type" value="Genomic_DNA"/>
</dbReference>
<comment type="caution">
    <text evidence="1">The sequence shown here is derived from an EMBL/GenBank/DDBJ whole genome shotgun (WGS) entry which is preliminary data.</text>
</comment>
<reference evidence="1" key="1">
    <citation type="submission" date="2016-10" db="EMBL/GenBank/DDBJ databases">
        <authorList>
            <person name="Varghese N."/>
            <person name="Submissions S."/>
        </authorList>
    </citation>
    <scope>NUCLEOTIDE SEQUENCE [LARGE SCALE GENOMIC DNA]</scope>
    <source>
        <strain evidence="1">YR281</strain>
    </source>
</reference>
<evidence type="ECO:0000313" key="1">
    <source>
        <dbReference type="EMBL" id="SDJ55171.1"/>
    </source>
</evidence>
<keyword evidence="2" id="KW-1185">Reference proteome</keyword>